<accession>A0A1Q3C1X1</accession>
<dbReference type="Proteomes" id="UP000187406">
    <property type="component" value="Unassembled WGS sequence"/>
</dbReference>
<gene>
    <name evidence="2" type="ORF">CFOL_v3_17666</name>
</gene>
<dbReference type="AlphaFoldDB" id="A0A1Q3C1X1"/>
<evidence type="ECO:0000313" key="3">
    <source>
        <dbReference type="Proteomes" id="UP000187406"/>
    </source>
</evidence>
<dbReference type="STRING" id="3775.A0A1Q3C1X1"/>
<protein>
    <submittedName>
        <fullName evidence="2">LRAT domain-containing protein</fullName>
    </submittedName>
</protein>
<evidence type="ECO:0000259" key="1">
    <source>
        <dbReference type="PROSITE" id="PS51934"/>
    </source>
</evidence>
<dbReference type="Pfam" id="PF04970">
    <property type="entry name" value="LRAT"/>
    <property type="match status" value="1"/>
</dbReference>
<organism evidence="2 3">
    <name type="scientific">Cephalotus follicularis</name>
    <name type="common">Albany pitcher plant</name>
    <dbReference type="NCBI Taxonomy" id="3775"/>
    <lineage>
        <taxon>Eukaryota</taxon>
        <taxon>Viridiplantae</taxon>
        <taxon>Streptophyta</taxon>
        <taxon>Embryophyta</taxon>
        <taxon>Tracheophyta</taxon>
        <taxon>Spermatophyta</taxon>
        <taxon>Magnoliopsida</taxon>
        <taxon>eudicotyledons</taxon>
        <taxon>Gunneridae</taxon>
        <taxon>Pentapetalae</taxon>
        <taxon>rosids</taxon>
        <taxon>fabids</taxon>
        <taxon>Oxalidales</taxon>
        <taxon>Cephalotaceae</taxon>
        <taxon>Cephalotus</taxon>
    </lineage>
</organism>
<name>A0A1Q3C1X1_CEPFO</name>
<dbReference type="OrthoDB" id="68610at2759"/>
<sequence>MEETTDTIIAINKKDLKPGDHIYAWRFLWIYNHHGIYVGDGQVIHFTTPHAALDEIAKENPNIPMEEEDEDFKSEPCPKCGYIVGGSLGIGVMKTCIDHFGKTLHLYVYDVSWIRFWLSRRGTCCPYKAKPLDQTVKTAYEKLKTGFGTYHLLTNNCEHFATLCKTGRKFSGQVMAKRVAPGVNLEELPIEELEKIAAGE</sequence>
<proteinExistence type="predicted"/>
<dbReference type="PANTHER" id="PTHR46137">
    <property type="entry name" value="OS05G0310600 PROTEIN"/>
    <property type="match status" value="1"/>
</dbReference>
<evidence type="ECO:0000313" key="2">
    <source>
        <dbReference type="EMBL" id="GAV74185.1"/>
    </source>
</evidence>
<dbReference type="PANTHER" id="PTHR46137:SF1">
    <property type="entry name" value="LRAT DOMAIN-CONTAINING PROTEIN"/>
    <property type="match status" value="1"/>
</dbReference>
<keyword evidence="3" id="KW-1185">Reference proteome</keyword>
<dbReference type="Gene3D" id="3.90.1720.10">
    <property type="entry name" value="endopeptidase domain like (from Nostoc punctiforme)"/>
    <property type="match status" value="1"/>
</dbReference>
<dbReference type="EMBL" id="BDDD01001203">
    <property type="protein sequence ID" value="GAV74185.1"/>
    <property type="molecule type" value="Genomic_DNA"/>
</dbReference>
<reference evidence="3" key="1">
    <citation type="submission" date="2016-04" db="EMBL/GenBank/DDBJ databases">
        <title>Cephalotus genome sequencing.</title>
        <authorList>
            <person name="Fukushima K."/>
            <person name="Hasebe M."/>
            <person name="Fang X."/>
        </authorList>
    </citation>
    <scope>NUCLEOTIDE SEQUENCE [LARGE SCALE GENOMIC DNA]</scope>
    <source>
        <strain evidence="3">cv. St1</strain>
    </source>
</reference>
<dbReference type="InterPro" id="IPR007053">
    <property type="entry name" value="LRAT_dom"/>
</dbReference>
<dbReference type="InParanoid" id="A0A1Q3C1X1"/>
<feature type="domain" description="LRAT" evidence="1">
    <location>
        <begin position="23"/>
        <end position="173"/>
    </location>
</feature>
<dbReference type="PROSITE" id="PS51934">
    <property type="entry name" value="LRAT"/>
    <property type="match status" value="1"/>
</dbReference>
<comment type="caution">
    <text evidence="2">The sequence shown here is derived from an EMBL/GenBank/DDBJ whole genome shotgun (WGS) entry which is preliminary data.</text>
</comment>